<protein>
    <submittedName>
        <fullName evidence="2">Uncharacterized protein</fullName>
    </submittedName>
</protein>
<feature type="region of interest" description="Disordered" evidence="1">
    <location>
        <begin position="1"/>
        <end position="47"/>
    </location>
</feature>
<dbReference type="EMBL" id="BTGU01008390">
    <property type="protein sequence ID" value="GMN28028.1"/>
    <property type="molecule type" value="Genomic_DNA"/>
</dbReference>
<sequence length="114" mass="12705">RNSGGIRQRARDSEEASSADDCTRLESVPDREPETTPSVPFSRSHSASSVLHRAVSFGLEFTDLLVSSSEIAHHHTSPTKSWWLTIALSSEVRFGRDLGGSSKSLRFRQGRFFR</sequence>
<feature type="non-terminal residue" evidence="2">
    <location>
        <position position="1"/>
    </location>
</feature>
<proteinExistence type="predicted"/>
<keyword evidence="3" id="KW-1185">Reference proteome</keyword>
<organism evidence="2 3">
    <name type="scientific">Ficus carica</name>
    <name type="common">Common fig</name>
    <dbReference type="NCBI Taxonomy" id="3494"/>
    <lineage>
        <taxon>Eukaryota</taxon>
        <taxon>Viridiplantae</taxon>
        <taxon>Streptophyta</taxon>
        <taxon>Embryophyta</taxon>
        <taxon>Tracheophyta</taxon>
        <taxon>Spermatophyta</taxon>
        <taxon>Magnoliopsida</taxon>
        <taxon>eudicotyledons</taxon>
        <taxon>Gunneridae</taxon>
        <taxon>Pentapetalae</taxon>
        <taxon>rosids</taxon>
        <taxon>fabids</taxon>
        <taxon>Rosales</taxon>
        <taxon>Moraceae</taxon>
        <taxon>Ficeae</taxon>
        <taxon>Ficus</taxon>
    </lineage>
</organism>
<evidence type="ECO:0000313" key="2">
    <source>
        <dbReference type="EMBL" id="GMN28028.1"/>
    </source>
</evidence>
<gene>
    <name evidence="2" type="ORF">TIFTF001_050505</name>
</gene>
<evidence type="ECO:0000313" key="3">
    <source>
        <dbReference type="Proteomes" id="UP001187192"/>
    </source>
</evidence>
<reference evidence="2" key="1">
    <citation type="submission" date="2023-07" db="EMBL/GenBank/DDBJ databases">
        <title>draft genome sequence of fig (Ficus carica).</title>
        <authorList>
            <person name="Takahashi T."/>
            <person name="Nishimura K."/>
        </authorList>
    </citation>
    <scope>NUCLEOTIDE SEQUENCE</scope>
</reference>
<dbReference type="AlphaFoldDB" id="A0AA88CN59"/>
<dbReference type="Proteomes" id="UP001187192">
    <property type="component" value="Unassembled WGS sequence"/>
</dbReference>
<name>A0AA88CN59_FICCA</name>
<evidence type="ECO:0000256" key="1">
    <source>
        <dbReference type="SAM" id="MobiDB-lite"/>
    </source>
</evidence>
<accession>A0AA88CN59</accession>
<comment type="caution">
    <text evidence="2">The sequence shown here is derived from an EMBL/GenBank/DDBJ whole genome shotgun (WGS) entry which is preliminary data.</text>
</comment>
<feature type="compositionally biased region" description="Basic and acidic residues" evidence="1">
    <location>
        <begin position="21"/>
        <end position="34"/>
    </location>
</feature>
<feature type="compositionally biased region" description="Polar residues" evidence="1">
    <location>
        <begin position="35"/>
        <end position="47"/>
    </location>
</feature>